<evidence type="ECO:0000256" key="1">
    <source>
        <dbReference type="ARBA" id="ARBA00022723"/>
    </source>
</evidence>
<dbReference type="PROSITE" id="PS50199">
    <property type="entry name" value="ZF_RANBP2_2"/>
    <property type="match status" value="1"/>
</dbReference>
<dbReference type="EMBL" id="CAJZBQ010000003">
    <property type="protein sequence ID" value="CAG9310926.1"/>
    <property type="molecule type" value="Genomic_DNA"/>
</dbReference>
<keyword evidence="2 4" id="KW-0863">Zinc-finger</keyword>
<evidence type="ECO:0000313" key="6">
    <source>
        <dbReference type="EMBL" id="CAG9310926.1"/>
    </source>
</evidence>
<evidence type="ECO:0000313" key="7">
    <source>
        <dbReference type="Proteomes" id="UP001162131"/>
    </source>
</evidence>
<dbReference type="InterPro" id="IPR001876">
    <property type="entry name" value="Znf_RanBP2"/>
</dbReference>
<name>A0AAU9IBX2_9CILI</name>
<accession>A0AAU9IBX2</accession>
<dbReference type="Gene3D" id="4.10.1060.10">
    <property type="entry name" value="Zinc finger, RanBP2-type"/>
    <property type="match status" value="1"/>
</dbReference>
<dbReference type="GO" id="GO:0008270">
    <property type="term" value="F:zinc ion binding"/>
    <property type="evidence" value="ECO:0007669"/>
    <property type="project" value="UniProtKB-KW"/>
</dbReference>
<feature type="domain" description="RanBP2-type" evidence="5">
    <location>
        <begin position="459"/>
        <end position="489"/>
    </location>
</feature>
<dbReference type="AlphaFoldDB" id="A0AAU9IBX2"/>
<proteinExistence type="predicted"/>
<sequence length="500" mass="59125">MSRKDFMINNQEISICEEKDIDGLIMFTIGNNIEFSTITSLFQALFVIDHAADYFLGLNCDEQTLEDKIKSLLYKYKYPSKIPGPLLLDSLCAFIPKDLTRFGASPIQLLEFIIARLQTIRYPEHSNRPGSIFSFDIKGAVTFKLLSSRLKSSEDWLFCIEEELGTLETSSILFFQIDWNKRPSTESIATILRYIPLEIQHRRVYSLKSFIAFNGCFYYSFVRINDKWILFEEFGYKKNLRWLEVAWILANRIMYPILVIYEKNENYKEINKNMTEIDWDKLKRYSKFAGEQVESDTRLWIERINREKSFKSYIDERSNLSESKSEFRCKQCLNLIKHNEYRCSECRAVDWNKFYEIKNKEKNINLPNKSVDNFPYRNRSVEGFEEKESLDFKENKEAFPNRKIIDERDNLFSKFIPEKQTNSVKSEYIRSKNGKYSWTSTSNSIDDSNQIPRKIQPLRSKLTWTCNSCNFQNSLKLFICSVCQKPRSPEAHQEILTLTS</sequence>
<reference evidence="6" key="1">
    <citation type="submission" date="2021-09" db="EMBL/GenBank/DDBJ databases">
        <authorList>
            <consortium name="AG Swart"/>
            <person name="Singh M."/>
            <person name="Singh A."/>
            <person name="Seah K."/>
            <person name="Emmerich C."/>
        </authorList>
    </citation>
    <scope>NUCLEOTIDE SEQUENCE</scope>
    <source>
        <strain evidence="6">ATCC30299</strain>
    </source>
</reference>
<keyword evidence="3" id="KW-0862">Zinc</keyword>
<evidence type="ECO:0000256" key="4">
    <source>
        <dbReference type="PROSITE-ProRule" id="PRU00322"/>
    </source>
</evidence>
<organism evidence="6 7">
    <name type="scientific">Blepharisma stoltei</name>
    <dbReference type="NCBI Taxonomy" id="1481888"/>
    <lineage>
        <taxon>Eukaryota</taxon>
        <taxon>Sar</taxon>
        <taxon>Alveolata</taxon>
        <taxon>Ciliophora</taxon>
        <taxon>Postciliodesmatophora</taxon>
        <taxon>Heterotrichea</taxon>
        <taxon>Heterotrichida</taxon>
        <taxon>Blepharismidae</taxon>
        <taxon>Blepharisma</taxon>
    </lineage>
</organism>
<dbReference type="SMART" id="SM00547">
    <property type="entry name" value="ZnF_RBZ"/>
    <property type="match status" value="1"/>
</dbReference>
<dbReference type="PROSITE" id="PS01358">
    <property type="entry name" value="ZF_RANBP2_1"/>
    <property type="match status" value="1"/>
</dbReference>
<dbReference type="Proteomes" id="UP001162131">
    <property type="component" value="Unassembled WGS sequence"/>
</dbReference>
<evidence type="ECO:0000256" key="2">
    <source>
        <dbReference type="ARBA" id="ARBA00022771"/>
    </source>
</evidence>
<evidence type="ECO:0000259" key="5">
    <source>
        <dbReference type="PROSITE" id="PS50199"/>
    </source>
</evidence>
<keyword evidence="7" id="KW-1185">Reference proteome</keyword>
<gene>
    <name evidence="6" type="ORF">BSTOLATCC_MIC2640</name>
</gene>
<evidence type="ECO:0000256" key="3">
    <source>
        <dbReference type="ARBA" id="ARBA00022833"/>
    </source>
</evidence>
<keyword evidence="1" id="KW-0479">Metal-binding</keyword>
<protein>
    <recommendedName>
        <fullName evidence="5">RanBP2-type domain-containing protein</fullName>
    </recommendedName>
</protein>
<comment type="caution">
    <text evidence="6">The sequence shown here is derived from an EMBL/GenBank/DDBJ whole genome shotgun (WGS) entry which is preliminary data.</text>
</comment>